<evidence type="ECO:0000313" key="3">
    <source>
        <dbReference type="Proteomes" id="UP001497482"/>
    </source>
</evidence>
<dbReference type="EMBL" id="OZ035825">
    <property type="protein sequence ID" value="CAL1602164.1"/>
    <property type="molecule type" value="Genomic_DNA"/>
</dbReference>
<evidence type="ECO:0000313" key="2">
    <source>
        <dbReference type="EMBL" id="CAL1602164.1"/>
    </source>
</evidence>
<proteinExistence type="predicted"/>
<dbReference type="Proteomes" id="UP001497482">
    <property type="component" value="Chromosome 3"/>
</dbReference>
<evidence type="ECO:0000256" key="1">
    <source>
        <dbReference type="SAM" id="MobiDB-lite"/>
    </source>
</evidence>
<gene>
    <name evidence="2" type="ORF">KC01_LOCUS29974</name>
</gene>
<reference evidence="2 3" key="1">
    <citation type="submission" date="2024-04" db="EMBL/GenBank/DDBJ databases">
        <authorList>
            <person name="Waldvogel A.-M."/>
            <person name="Schoenle A."/>
        </authorList>
    </citation>
    <scope>NUCLEOTIDE SEQUENCE [LARGE SCALE GENOMIC DNA]</scope>
</reference>
<accession>A0AAV2LNN9</accession>
<feature type="compositionally biased region" description="Low complexity" evidence="1">
    <location>
        <begin position="8"/>
        <end position="23"/>
    </location>
</feature>
<feature type="region of interest" description="Disordered" evidence="1">
    <location>
        <begin position="1"/>
        <end position="51"/>
    </location>
</feature>
<sequence length="157" mass="17547">MPGPLPPHHVSLSSSPSSLYSSPAETPLSDFIPLSPPDHTTKSQRAKNLAVSVRVRESRRCGKRSWWVPGRGPCVPQGRDYCVLKDEDCPVWSPSVGRWTKAEGSGTLAWSTWDPDTWGLRQSVRYKGKETEMNEQRSPRGPELWGIHTAHSAQKLF</sequence>
<keyword evidence="3" id="KW-1185">Reference proteome</keyword>
<protein>
    <submittedName>
        <fullName evidence="2">Uncharacterized protein</fullName>
    </submittedName>
</protein>
<name>A0AAV2LNN9_KNICA</name>
<dbReference type="AlphaFoldDB" id="A0AAV2LNN9"/>
<organism evidence="2 3">
    <name type="scientific">Knipowitschia caucasica</name>
    <name type="common">Caucasian dwarf goby</name>
    <name type="synonym">Pomatoschistus caucasicus</name>
    <dbReference type="NCBI Taxonomy" id="637954"/>
    <lineage>
        <taxon>Eukaryota</taxon>
        <taxon>Metazoa</taxon>
        <taxon>Chordata</taxon>
        <taxon>Craniata</taxon>
        <taxon>Vertebrata</taxon>
        <taxon>Euteleostomi</taxon>
        <taxon>Actinopterygii</taxon>
        <taxon>Neopterygii</taxon>
        <taxon>Teleostei</taxon>
        <taxon>Neoteleostei</taxon>
        <taxon>Acanthomorphata</taxon>
        <taxon>Gobiaria</taxon>
        <taxon>Gobiiformes</taxon>
        <taxon>Gobioidei</taxon>
        <taxon>Gobiidae</taxon>
        <taxon>Gobiinae</taxon>
        <taxon>Knipowitschia</taxon>
    </lineage>
</organism>